<gene>
    <name evidence="2" type="ORF">CFX1CAM_0091</name>
</gene>
<evidence type="ECO:0000313" key="3">
    <source>
        <dbReference type="Proteomes" id="UP000195514"/>
    </source>
</evidence>
<protein>
    <recommendedName>
        <fullName evidence="1">NodB homology domain-containing protein</fullName>
    </recommendedName>
</protein>
<evidence type="ECO:0000313" key="2">
    <source>
        <dbReference type="EMBL" id="SMX53157.1"/>
    </source>
</evidence>
<dbReference type="KEGG" id="abat:CFX1CAM_0091"/>
<evidence type="ECO:0000259" key="1">
    <source>
        <dbReference type="Pfam" id="PF01522"/>
    </source>
</evidence>
<dbReference type="Proteomes" id="UP000195514">
    <property type="component" value="Chromosome I"/>
</dbReference>
<dbReference type="EMBL" id="LT859958">
    <property type="protein sequence ID" value="SMX53157.1"/>
    <property type="molecule type" value="Genomic_DNA"/>
</dbReference>
<dbReference type="InterPro" id="IPR011330">
    <property type="entry name" value="Glyco_hydro/deAcase_b/a-brl"/>
</dbReference>
<dbReference type="OrthoDB" id="139753at2"/>
<dbReference type="RefSeq" id="WP_087861115.1">
    <property type="nucleotide sequence ID" value="NZ_LT859958.1"/>
</dbReference>
<reference evidence="3" key="1">
    <citation type="submission" date="2017-05" db="EMBL/GenBank/DDBJ databases">
        <authorList>
            <person name="Kirkegaard R."/>
            <person name="Mcilroy J S."/>
        </authorList>
    </citation>
    <scope>NUCLEOTIDE SEQUENCE [LARGE SCALE GENOMIC DNA]</scope>
</reference>
<organism evidence="2 3">
    <name type="scientific">Candidatus Brevifilum fermentans</name>
    <dbReference type="NCBI Taxonomy" id="1986204"/>
    <lineage>
        <taxon>Bacteria</taxon>
        <taxon>Bacillati</taxon>
        <taxon>Chloroflexota</taxon>
        <taxon>Anaerolineae</taxon>
        <taxon>Anaerolineales</taxon>
        <taxon>Anaerolineaceae</taxon>
        <taxon>Candidatus Brevifilum</taxon>
    </lineage>
</organism>
<keyword evidence="3" id="KW-1185">Reference proteome</keyword>
<name>A0A1Y6K2R8_9CHLR</name>
<dbReference type="GO" id="GO:0005975">
    <property type="term" value="P:carbohydrate metabolic process"/>
    <property type="evidence" value="ECO:0007669"/>
    <property type="project" value="InterPro"/>
</dbReference>
<dbReference type="SUPFAM" id="SSF88713">
    <property type="entry name" value="Glycoside hydrolase/deacetylase"/>
    <property type="match status" value="1"/>
</dbReference>
<dbReference type="AlphaFoldDB" id="A0A1Y6K2R8"/>
<dbReference type="GO" id="GO:0016810">
    <property type="term" value="F:hydrolase activity, acting on carbon-nitrogen (but not peptide) bonds"/>
    <property type="evidence" value="ECO:0007669"/>
    <property type="project" value="InterPro"/>
</dbReference>
<dbReference type="InterPro" id="IPR002509">
    <property type="entry name" value="NODB_dom"/>
</dbReference>
<feature type="domain" description="NodB homology" evidence="1">
    <location>
        <begin position="36"/>
        <end position="144"/>
    </location>
</feature>
<dbReference type="Pfam" id="PF01522">
    <property type="entry name" value="Polysacc_deac_1"/>
    <property type="match status" value="1"/>
</dbReference>
<proteinExistence type="predicted"/>
<sequence>MYKMFFNYSIDCELPPDGVFGGPVSWQAAEESTRGFVELMDNLGLVAGASLFVYPDVAIKQKQLFREMAENGVEIGLHLHTMRYSKMKNPNWLGALSFDEQLEALKMAKSDLEDVIGQPCLGFRACYASANDLTFCAVASAGFKWTSTSANGSYKPEIYACWAGGWPFPYFPSSKNKLVPGEMDIYEMPITHGLTLFFNNDKNRPLDMRAETPLDVSGPFFVKWRILIEENLFEMEKRNQPVRAVIGASHNTNPYGKVGSLERNNVVRVCQLTQEISERKRYAFTPASFDQIYVEAKKLDAF</sequence>
<dbReference type="Gene3D" id="3.20.20.370">
    <property type="entry name" value="Glycoside hydrolase/deacetylase"/>
    <property type="match status" value="1"/>
</dbReference>
<accession>A0A1Y6K2R8</accession>